<gene>
    <name evidence="1" type="ORF">LCGC14_2606400</name>
</gene>
<feature type="non-terminal residue" evidence="1">
    <location>
        <position position="1"/>
    </location>
</feature>
<organism evidence="1">
    <name type="scientific">marine sediment metagenome</name>
    <dbReference type="NCBI Taxonomy" id="412755"/>
    <lineage>
        <taxon>unclassified sequences</taxon>
        <taxon>metagenomes</taxon>
        <taxon>ecological metagenomes</taxon>
    </lineage>
</organism>
<reference evidence="1" key="1">
    <citation type="journal article" date="2015" name="Nature">
        <title>Complex archaea that bridge the gap between prokaryotes and eukaryotes.</title>
        <authorList>
            <person name="Spang A."/>
            <person name="Saw J.H."/>
            <person name="Jorgensen S.L."/>
            <person name="Zaremba-Niedzwiedzka K."/>
            <person name="Martijn J."/>
            <person name="Lind A.E."/>
            <person name="van Eijk R."/>
            <person name="Schleper C."/>
            <person name="Guy L."/>
            <person name="Ettema T.J."/>
        </authorList>
    </citation>
    <scope>NUCLEOTIDE SEQUENCE</scope>
</reference>
<dbReference type="EMBL" id="LAZR01044133">
    <property type="protein sequence ID" value="KKL05398.1"/>
    <property type="molecule type" value="Genomic_DNA"/>
</dbReference>
<protein>
    <submittedName>
        <fullName evidence="1">Uncharacterized protein</fullName>
    </submittedName>
</protein>
<name>A0A0F9CZY3_9ZZZZ</name>
<accession>A0A0F9CZY3</accession>
<evidence type="ECO:0000313" key="1">
    <source>
        <dbReference type="EMBL" id="KKL05398.1"/>
    </source>
</evidence>
<sequence>GKLFDVTQTAISSIGTYRTWDNRKNKENNI</sequence>
<comment type="caution">
    <text evidence="1">The sequence shown here is derived from an EMBL/GenBank/DDBJ whole genome shotgun (WGS) entry which is preliminary data.</text>
</comment>
<dbReference type="AlphaFoldDB" id="A0A0F9CZY3"/>
<proteinExistence type="predicted"/>